<name>A0AAE2CSX5_9LAMI</name>
<reference evidence="1" key="2">
    <citation type="journal article" date="2024" name="Plant">
        <title>Genomic evolution and insights into agronomic trait innovations of Sesamum species.</title>
        <authorList>
            <person name="Miao H."/>
            <person name="Wang L."/>
            <person name="Qu L."/>
            <person name="Liu H."/>
            <person name="Sun Y."/>
            <person name="Le M."/>
            <person name="Wang Q."/>
            <person name="Wei S."/>
            <person name="Zheng Y."/>
            <person name="Lin W."/>
            <person name="Duan Y."/>
            <person name="Cao H."/>
            <person name="Xiong S."/>
            <person name="Wang X."/>
            <person name="Wei L."/>
            <person name="Li C."/>
            <person name="Ma Q."/>
            <person name="Ju M."/>
            <person name="Zhao R."/>
            <person name="Li G."/>
            <person name="Mu C."/>
            <person name="Tian Q."/>
            <person name="Mei H."/>
            <person name="Zhang T."/>
            <person name="Gao T."/>
            <person name="Zhang H."/>
        </authorList>
    </citation>
    <scope>NUCLEOTIDE SEQUENCE</scope>
    <source>
        <strain evidence="1">3651</strain>
    </source>
</reference>
<evidence type="ECO:0000313" key="1">
    <source>
        <dbReference type="EMBL" id="KAK4433386.1"/>
    </source>
</evidence>
<protein>
    <submittedName>
        <fullName evidence="1">Uncharacterized protein</fullName>
    </submittedName>
</protein>
<proteinExistence type="predicted"/>
<reference evidence="1" key="1">
    <citation type="submission" date="2020-06" db="EMBL/GenBank/DDBJ databases">
        <authorList>
            <person name="Li T."/>
            <person name="Hu X."/>
            <person name="Zhang T."/>
            <person name="Song X."/>
            <person name="Zhang H."/>
            <person name="Dai N."/>
            <person name="Sheng W."/>
            <person name="Hou X."/>
            <person name="Wei L."/>
        </authorList>
    </citation>
    <scope>NUCLEOTIDE SEQUENCE</scope>
    <source>
        <strain evidence="1">3651</strain>
        <tissue evidence="1">Leaf</tissue>
    </source>
</reference>
<dbReference type="AlphaFoldDB" id="A0AAE2CSX5"/>
<gene>
    <name evidence="1" type="ORF">Salat_1100900</name>
</gene>
<accession>A0AAE2CSX5</accession>
<keyword evidence="2" id="KW-1185">Reference proteome</keyword>
<sequence length="103" mass="11858">MNEKLYNKMMIYNKSRQIAITVGTASTWGGKKLSFNSNGCEHFSAGTRDRSIHFKIPPRKFSLFIMEIPYKPLCNGKQTQAFPFSHHFVESRSMIRRLGAVRS</sequence>
<dbReference type="Proteomes" id="UP001293254">
    <property type="component" value="Unassembled WGS sequence"/>
</dbReference>
<organism evidence="1 2">
    <name type="scientific">Sesamum alatum</name>
    <dbReference type="NCBI Taxonomy" id="300844"/>
    <lineage>
        <taxon>Eukaryota</taxon>
        <taxon>Viridiplantae</taxon>
        <taxon>Streptophyta</taxon>
        <taxon>Embryophyta</taxon>
        <taxon>Tracheophyta</taxon>
        <taxon>Spermatophyta</taxon>
        <taxon>Magnoliopsida</taxon>
        <taxon>eudicotyledons</taxon>
        <taxon>Gunneridae</taxon>
        <taxon>Pentapetalae</taxon>
        <taxon>asterids</taxon>
        <taxon>lamiids</taxon>
        <taxon>Lamiales</taxon>
        <taxon>Pedaliaceae</taxon>
        <taxon>Sesamum</taxon>
    </lineage>
</organism>
<dbReference type="EMBL" id="JACGWO010000003">
    <property type="protein sequence ID" value="KAK4433386.1"/>
    <property type="molecule type" value="Genomic_DNA"/>
</dbReference>
<evidence type="ECO:0000313" key="2">
    <source>
        <dbReference type="Proteomes" id="UP001293254"/>
    </source>
</evidence>
<comment type="caution">
    <text evidence="1">The sequence shown here is derived from an EMBL/GenBank/DDBJ whole genome shotgun (WGS) entry which is preliminary data.</text>
</comment>